<dbReference type="RefSeq" id="WP_148883393.1">
    <property type="nucleotide sequence ID" value="NZ_CP041932.1"/>
</dbReference>
<gene>
    <name evidence="2" type="ORF">FPV09_10700</name>
</gene>
<dbReference type="InterPro" id="IPR002716">
    <property type="entry name" value="PIN_dom"/>
</dbReference>
<dbReference type="Proteomes" id="UP000322631">
    <property type="component" value="Chromosome"/>
</dbReference>
<name>A0A5C0SPV2_9EURY</name>
<dbReference type="PANTHER" id="PTHR34610">
    <property type="entry name" value="SSL7007 PROTEIN"/>
    <property type="match status" value="1"/>
</dbReference>
<dbReference type="SUPFAM" id="SSF88723">
    <property type="entry name" value="PIN domain-like"/>
    <property type="match status" value="1"/>
</dbReference>
<dbReference type="AlphaFoldDB" id="A0A5C0SPV2"/>
<dbReference type="PANTHER" id="PTHR34610:SF3">
    <property type="entry name" value="SSL7007 PROTEIN"/>
    <property type="match status" value="1"/>
</dbReference>
<protein>
    <submittedName>
        <fullName evidence="2">Putative toxin-antitoxin system toxin component, PIN family</fullName>
    </submittedName>
</protein>
<organism evidence="2 3">
    <name type="scientific">Thermococcus aciditolerans</name>
    <dbReference type="NCBI Taxonomy" id="2598455"/>
    <lineage>
        <taxon>Archaea</taxon>
        <taxon>Methanobacteriati</taxon>
        <taxon>Methanobacteriota</taxon>
        <taxon>Thermococci</taxon>
        <taxon>Thermococcales</taxon>
        <taxon>Thermococcaceae</taxon>
        <taxon>Thermococcus</taxon>
    </lineage>
</organism>
<dbReference type="GeneID" id="41610329"/>
<dbReference type="EMBL" id="CP041932">
    <property type="protein sequence ID" value="QEK15474.1"/>
    <property type="molecule type" value="Genomic_DNA"/>
</dbReference>
<reference evidence="2 3" key="1">
    <citation type="submission" date="2019-07" db="EMBL/GenBank/DDBJ databases">
        <title>Complete genome of Thermococcus acidophilus.</title>
        <authorList>
            <person name="Li X."/>
        </authorList>
    </citation>
    <scope>NUCLEOTIDE SEQUENCE [LARGE SCALE GENOMIC DNA]</scope>
    <source>
        <strain evidence="2 3">SY113</strain>
    </source>
</reference>
<dbReference type="InterPro" id="IPR002850">
    <property type="entry name" value="PIN_toxin-like"/>
</dbReference>
<evidence type="ECO:0000259" key="1">
    <source>
        <dbReference type="SMART" id="SM00670"/>
    </source>
</evidence>
<keyword evidence="3" id="KW-1185">Reference proteome</keyword>
<accession>A0A5C0SPV2</accession>
<dbReference type="NCBIfam" id="TIGR00305">
    <property type="entry name" value="putative toxin-antitoxin system toxin component, PIN family"/>
    <property type="match status" value="1"/>
</dbReference>
<dbReference type="Pfam" id="PF13470">
    <property type="entry name" value="PIN_3"/>
    <property type="match status" value="1"/>
</dbReference>
<dbReference type="SMART" id="SM00670">
    <property type="entry name" value="PINc"/>
    <property type="match status" value="1"/>
</dbReference>
<dbReference type="KEGG" id="them:FPV09_10700"/>
<feature type="domain" description="PIN" evidence="1">
    <location>
        <begin position="4"/>
        <end position="119"/>
    </location>
</feature>
<sequence>MEAFKVVLDTNVVITAAINPFGSSGKVMDLVVGKKVISYTSEAILEELRFKLTSEKVLKYLESKVYALWVYRIFRASSILAEPAKHFEVSPDPDDDKFFDVVYSAKADFLISLDKRHVLKLRDGKRRFSLNGHEFLILTPAEFLEVVERDKSFKA</sequence>
<evidence type="ECO:0000313" key="2">
    <source>
        <dbReference type="EMBL" id="QEK15474.1"/>
    </source>
</evidence>
<evidence type="ECO:0000313" key="3">
    <source>
        <dbReference type="Proteomes" id="UP000322631"/>
    </source>
</evidence>
<dbReference type="InterPro" id="IPR029060">
    <property type="entry name" value="PIN-like_dom_sf"/>
</dbReference>
<proteinExistence type="predicted"/>